<name>A0ABN8F6X9_9BACT</name>
<proteinExistence type="predicted"/>
<dbReference type="RefSeq" id="WP_238752530.1">
    <property type="nucleotide sequence ID" value="NZ_CAKLPZ010000007.1"/>
</dbReference>
<keyword evidence="1" id="KW-0227">DNA damage</keyword>
<evidence type="ECO:0000313" key="4">
    <source>
        <dbReference type="EMBL" id="CAH1002712.1"/>
    </source>
</evidence>
<dbReference type="Gene3D" id="4.10.860.10">
    <property type="entry name" value="UVR domain"/>
    <property type="match status" value="1"/>
</dbReference>
<dbReference type="EMBL" id="CAKLPZ010000007">
    <property type="protein sequence ID" value="CAH1002712.1"/>
    <property type="molecule type" value="Genomic_DNA"/>
</dbReference>
<keyword evidence="2" id="KW-0732">Signal</keyword>
<keyword evidence="5" id="KW-1185">Reference proteome</keyword>
<organism evidence="4 5">
    <name type="scientific">Neolewinella maritima</name>
    <dbReference type="NCBI Taxonomy" id="1383882"/>
    <lineage>
        <taxon>Bacteria</taxon>
        <taxon>Pseudomonadati</taxon>
        <taxon>Bacteroidota</taxon>
        <taxon>Saprospiria</taxon>
        <taxon>Saprospirales</taxon>
        <taxon>Lewinellaceae</taxon>
        <taxon>Neolewinella</taxon>
    </lineage>
</organism>
<keyword evidence="1" id="KW-0742">SOS response</keyword>
<feature type="signal peptide" evidence="2">
    <location>
        <begin position="1"/>
        <end position="23"/>
    </location>
</feature>
<gene>
    <name evidence="4" type="ORF">LEM8419_03584</name>
</gene>
<dbReference type="InterPro" id="IPR036876">
    <property type="entry name" value="UVR_dom_sf"/>
</dbReference>
<feature type="chain" id="PRO_5045547861" description="UVR domain-containing protein" evidence="2">
    <location>
        <begin position="24"/>
        <end position="110"/>
    </location>
</feature>
<comment type="caution">
    <text evidence="4">The sequence shown here is derived from an EMBL/GenBank/DDBJ whole genome shotgun (WGS) entry which is preliminary data.</text>
</comment>
<dbReference type="InterPro" id="IPR001943">
    <property type="entry name" value="UVR_dom"/>
</dbReference>
<reference evidence="4" key="1">
    <citation type="submission" date="2021-12" db="EMBL/GenBank/DDBJ databases">
        <authorList>
            <person name="Rodrigo-Torres L."/>
            <person name="Arahal R. D."/>
            <person name="Lucena T."/>
        </authorList>
    </citation>
    <scope>NUCLEOTIDE SEQUENCE</scope>
    <source>
        <strain evidence="4">CECT 8419</strain>
    </source>
</reference>
<evidence type="ECO:0000259" key="3">
    <source>
        <dbReference type="PROSITE" id="PS50151"/>
    </source>
</evidence>
<dbReference type="Pfam" id="PF02151">
    <property type="entry name" value="UVR"/>
    <property type="match status" value="1"/>
</dbReference>
<accession>A0ABN8F6X9</accession>
<evidence type="ECO:0000313" key="5">
    <source>
        <dbReference type="Proteomes" id="UP000837803"/>
    </source>
</evidence>
<dbReference type="Proteomes" id="UP000837803">
    <property type="component" value="Unassembled WGS sequence"/>
</dbReference>
<sequence length="110" mass="12437">MRTPILALAALGAVALASVTFHAAADQYYAWRYAPERRKGEDSDWDHGHVPTIVIGDVPDELLAIMGFGQPQRNAYPTKREQLELEKAEALEEEDYERAAELRDEIKKLK</sequence>
<protein>
    <recommendedName>
        <fullName evidence="3">UVR domain-containing protein</fullName>
    </recommendedName>
</protein>
<feature type="domain" description="UVR" evidence="3">
    <location>
        <begin position="77"/>
        <end position="110"/>
    </location>
</feature>
<dbReference type="SUPFAM" id="SSF46600">
    <property type="entry name" value="C-terminal UvrC-binding domain of UvrB"/>
    <property type="match status" value="1"/>
</dbReference>
<evidence type="ECO:0000256" key="2">
    <source>
        <dbReference type="SAM" id="SignalP"/>
    </source>
</evidence>
<dbReference type="PROSITE" id="PS50151">
    <property type="entry name" value="UVR"/>
    <property type="match status" value="1"/>
</dbReference>
<evidence type="ECO:0000256" key="1">
    <source>
        <dbReference type="ARBA" id="ARBA00023236"/>
    </source>
</evidence>